<keyword evidence="3" id="KW-1185">Reference proteome</keyword>
<evidence type="ECO:0000313" key="3">
    <source>
        <dbReference type="Proteomes" id="UP001201980"/>
    </source>
</evidence>
<comment type="caution">
    <text evidence="2">The sequence shown here is derived from an EMBL/GenBank/DDBJ whole genome shotgun (WGS) entry which is preliminary data.</text>
</comment>
<protein>
    <submittedName>
        <fullName evidence="2">Uncharacterized protein</fullName>
    </submittedName>
</protein>
<dbReference type="AlphaFoldDB" id="A0AAD5RW51"/>
<proteinExistence type="predicted"/>
<feature type="chain" id="PRO_5042064458" evidence="1">
    <location>
        <begin position="27"/>
        <end position="678"/>
    </location>
</feature>
<evidence type="ECO:0000256" key="1">
    <source>
        <dbReference type="SAM" id="SignalP"/>
    </source>
</evidence>
<accession>A0AAD5RW51</accession>
<dbReference type="Proteomes" id="UP001201980">
    <property type="component" value="Unassembled WGS sequence"/>
</dbReference>
<gene>
    <name evidence="2" type="ORF">MKZ38_008100</name>
</gene>
<evidence type="ECO:0000313" key="2">
    <source>
        <dbReference type="EMBL" id="KAJ2904427.1"/>
    </source>
</evidence>
<organism evidence="2 3">
    <name type="scientific">Zalerion maritima</name>
    <dbReference type="NCBI Taxonomy" id="339359"/>
    <lineage>
        <taxon>Eukaryota</taxon>
        <taxon>Fungi</taxon>
        <taxon>Dikarya</taxon>
        <taxon>Ascomycota</taxon>
        <taxon>Pezizomycotina</taxon>
        <taxon>Sordariomycetes</taxon>
        <taxon>Lulworthiomycetidae</taxon>
        <taxon>Lulworthiales</taxon>
        <taxon>Lulworthiaceae</taxon>
        <taxon>Zalerion</taxon>
    </lineage>
</organism>
<sequence>MGFRTAAVPFVLALLFLLALASSDSAFEPRNAEIEAARLQDLEARDLEQTLEDNRKRKKRIDGLMGDIDDLMQYFHEREVYLNESGPYYQYVFDLYAQKFHFPNMTAMMADAQNTHALGEFEWGDMIWTDFENLEDRELRIHIASSVMSGIGFLTGSYYKRTYDIPAFSWPWSKWTYTEKYLLVHGRKTLSQMTSSMMSDVWTARSLNDVIPDTTWRMWFKKSFWSWAGFPYETDGHMGVVTSIKWWEEGNPSFAATVRAEARALRRGVWVGRVFDLAGIVVELAYWVALAVSAQKDKEHFRDIINDNVPVRFVLKKLALQVHVWDVADDQIRDTVASWVALQESADSGSECFHSLTAQLMEQLQSISFEAFESVKEVTDEYVWDELDKRDNARVDQGDWRSDDPGLEEILTIISSDEWQSTDGEDEPDWASDFEDFDYSASTEQTPLPLEKVNATNVNYVEMQGEKGALWRLTATAWSFQEGSTINEEDEEGEEPLKDTTRGVRHRLQELYRTDTEVVLQVNHTDTIGTIPESARYNVVIDMSAGTLKNSSDSTKNLAIDQTTWSNMAPVNGWNVYYVPSTDDSLGWWEAMEECNRIKGWQAVEGSSVEPGLVEFYRNKTFIKGSAIRASSGRKTDPAFHIDLAKNTVDLIYDWDDEDIESGTLNATALEPRIFIAG</sequence>
<dbReference type="EMBL" id="JAKWBI020000054">
    <property type="protein sequence ID" value="KAJ2904427.1"/>
    <property type="molecule type" value="Genomic_DNA"/>
</dbReference>
<feature type="signal peptide" evidence="1">
    <location>
        <begin position="1"/>
        <end position="26"/>
    </location>
</feature>
<keyword evidence="1" id="KW-0732">Signal</keyword>
<name>A0AAD5RW51_9PEZI</name>
<reference evidence="2" key="1">
    <citation type="submission" date="2022-07" db="EMBL/GenBank/DDBJ databases">
        <title>Draft genome sequence of Zalerion maritima ATCC 34329, a (micro)plastics degrading marine fungus.</title>
        <authorList>
            <person name="Paco A."/>
            <person name="Goncalves M.F.M."/>
            <person name="Rocha-Santos T.A.P."/>
            <person name="Alves A."/>
        </authorList>
    </citation>
    <scope>NUCLEOTIDE SEQUENCE</scope>
    <source>
        <strain evidence="2">ATCC 34329</strain>
    </source>
</reference>